<proteinExistence type="predicted"/>
<dbReference type="Pfam" id="PF26293">
    <property type="entry name" value="DUF7855_C"/>
    <property type="match status" value="1"/>
</dbReference>
<comment type="caution">
    <text evidence="3">The sequence shown here is derived from an EMBL/GenBank/DDBJ whole genome shotgun (WGS) entry which is preliminary data.</text>
</comment>
<evidence type="ECO:0000313" key="4">
    <source>
        <dbReference type="Proteomes" id="UP000466535"/>
    </source>
</evidence>
<keyword evidence="4" id="KW-1185">Reference proteome</keyword>
<reference evidence="3 4" key="1">
    <citation type="submission" date="2019-12" db="EMBL/GenBank/DDBJ databases">
        <title>Isolation and characterization of three novel carbon monoxide-oxidizing members of Halobacteria from salione crusts and soils.</title>
        <authorList>
            <person name="Myers M.R."/>
            <person name="King G.M."/>
        </authorList>
    </citation>
    <scope>NUCLEOTIDE SEQUENCE [LARGE SCALE GENOMIC DNA]</scope>
    <source>
        <strain evidence="3 4">WSH3</strain>
    </source>
</reference>
<sequence>MLLVITYSRDARQSLRNICRTHEEIVRRQFGRVALLGETEFAAFQVIRLREKHGEAVQVEQTDPFNEFERVPDPVREAARAYEDRDRAAVPYTAFAAGREFPSPEQMKETEL</sequence>
<dbReference type="Pfam" id="PF25253">
    <property type="entry name" value="DUF7855"/>
    <property type="match status" value="1"/>
</dbReference>
<dbReference type="EMBL" id="WUUT01000001">
    <property type="protein sequence ID" value="MXR50325.1"/>
    <property type="molecule type" value="Genomic_DNA"/>
</dbReference>
<organism evidence="3 4">
    <name type="scientific">Halovenus carboxidivorans</name>
    <dbReference type="NCBI Taxonomy" id="2692199"/>
    <lineage>
        <taxon>Archaea</taxon>
        <taxon>Methanobacteriati</taxon>
        <taxon>Methanobacteriota</taxon>
        <taxon>Stenosarchaea group</taxon>
        <taxon>Halobacteria</taxon>
        <taxon>Halobacteriales</taxon>
        <taxon>Haloarculaceae</taxon>
        <taxon>Halovenus</taxon>
    </lineage>
</organism>
<protein>
    <submittedName>
        <fullName evidence="3">Uncharacterized protein</fullName>
    </submittedName>
</protein>
<feature type="domain" description="DUF7855" evidence="1">
    <location>
        <begin position="1"/>
        <end position="64"/>
    </location>
</feature>
<feature type="domain" description="DUF7855" evidence="2">
    <location>
        <begin position="66"/>
        <end position="112"/>
    </location>
</feature>
<evidence type="ECO:0000259" key="2">
    <source>
        <dbReference type="Pfam" id="PF26293"/>
    </source>
</evidence>
<dbReference type="Proteomes" id="UP000466535">
    <property type="component" value="Unassembled WGS sequence"/>
</dbReference>
<dbReference type="RefSeq" id="WP_368277898.1">
    <property type="nucleotide sequence ID" value="NZ_WUUT01000001.1"/>
</dbReference>
<gene>
    <name evidence="3" type="ORF">GRX03_01705</name>
</gene>
<evidence type="ECO:0000259" key="1">
    <source>
        <dbReference type="Pfam" id="PF25253"/>
    </source>
</evidence>
<dbReference type="AlphaFoldDB" id="A0A6B0SY98"/>
<dbReference type="InterPro" id="IPR058577">
    <property type="entry name" value="DUF7855_C"/>
</dbReference>
<accession>A0A6B0SY98</accession>
<dbReference type="InterPro" id="IPR057177">
    <property type="entry name" value="DUF7855_N"/>
</dbReference>
<evidence type="ECO:0000313" key="3">
    <source>
        <dbReference type="EMBL" id="MXR50325.1"/>
    </source>
</evidence>
<name>A0A6B0SY98_9EURY</name>